<dbReference type="InterPro" id="IPR005636">
    <property type="entry name" value="DTW"/>
</dbReference>
<comment type="catalytic activity">
    <reaction evidence="6">
        <text>a uridine in tRNA + S-adenosyl-L-methionine = a 3-[(3S)-3-amino-3-carboxypropyl]uridine in tRNA + S-methyl-5'-thioadenosine + H(+)</text>
        <dbReference type="Rhea" id="RHEA:62432"/>
        <dbReference type="Rhea" id="RHEA-COMP:13339"/>
        <dbReference type="Rhea" id="RHEA-COMP:16092"/>
        <dbReference type="ChEBI" id="CHEBI:15378"/>
        <dbReference type="ChEBI" id="CHEBI:17509"/>
        <dbReference type="ChEBI" id="CHEBI:59789"/>
        <dbReference type="ChEBI" id="CHEBI:65315"/>
        <dbReference type="ChEBI" id="CHEBI:82930"/>
        <dbReference type="EC" id="2.5.1.25"/>
    </reaction>
</comment>
<name>A0A482VJ93_ASBVE</name>
<keyword evidence="4" id="KW-0819">tRNA processing</keyword>
<dbReference type="PANTHER" id="PTHR21392">
    <property type="entry name" value="TRNA-URIDINE AMINOCARBOXYPROPYLTRANSFERASE 2"/>
    <property type="match status" value="1"/>
</dbReference>
<keyword evidence="9" id="KW-1185">Reference proteome</keyword>
<keyword evidence="3" id="KW-0949">S-adenosyl-L-methionine</keyword>
<reference evidence="8 9" key="1">
    <citation type="submission" date="2017-03" db="EMBL/GenBank/DDBJ databases">
        <title>Genome of the blue death feigning beetle - Asbolus verrucosus.</title>
        <authorList>
            <person name="Rider S.D."/>
        </authorList>
    </citation>
    <scope>NUCLEOTIDE SEQUENCE [LARGE SCALE GENOMIC DNA]</scope>
    <source>
        <strain evidence="8">Butters</strain>
        <tissue evidence="8">Head and leg muscle</tissue>
    </source>
</reference>
<evidence type="ECO:0000313" key="9">
    <source>
        <dbReference type="Proteomes" id="UP000292052"/>
    </source>
</evidence>
<protein>
    <recommendedName>
        <fullName evidence="1">tRNA-uridine aminocarboxypropyltransferase</fullName>
        <ecNumber evidence="1">2.5.1.25</ecNumber>
    </recommendedName>
</protein>
<dbReference type="SMART" id="SM01144">
    <property type="entry name" value="DTW"/>
    <property type="match status" value="1"/>
</dbReference>
<dbReference type="EMBL" id="QDEB01094016">
    <property type="protein sequence ID" value="RZC32850.1"/>
    <property type="molecule type" value="Genomic_DNA"/>
</dbReference>
<dbReference type="Pfam" id="PF03942">
    <property type="entry name" value="DTW"/>
    <property type="match status" value="1"/>
</dbReference>
<dbReference type="STRING" id="1661398.A0A482VJ93"/>
<dbReference type="EC" id="2.5.1.25" evidence="1"/>
<evidence type="ECO:0000256" key="3">
    <source>
        <dbReference type="ARBA" id="ARBA00022691"/>
    </source>
</evidence>
<dbReference type="GO" id="GO:0008033">
    <property type="term" value="P:tRNA processing"/>
    <property type="evidence" value="ECO:0007669"/>
    <property type="project" value="UniProtKB-KW"/>
</dbReference>
<dbReference type="GO" id="GO:0016432">
    <property type="term" value="F:tRNA-uridine aminocarboxypropyltransferase activity"/>
    <property type="evidence" value="ECO:0007669"/>
    <property type="project" value="UniProtKB-EC"/>
</dbReference>
<organism evidence="8 9">
    <name type="scientific">Asbolus verrucosus</name>
    <name type="common">Desert ironclad beetle</name>
    <dbReference type="NCBI Taxonomy" id="1661398"/>
    <lineage>
        <taxon>Eukaryota</taxon>
        <taxon>Metazoa</taxon>
        <taxon>Ecdysozoa</taxon>
        <taxon>Arthropoda</taxon>
        <taxon>Hexapoda</taxon>
        <taxon>Insecta</taxon>
        <taxon>Pterygota</taxon>
        <taxon>Neoptera</taxon>
        <taxon>Endopterygota</taxon>
        <taxon>Coleoptera</taxon>
        <taxon>Polyphaga</taxon>
        <taxon>Cucujiformia</taxon>
        <taxon>Tenebrionidae</taxon>
        <taxon>Pimeliinae</taxon>
        <taxon>Asbolus</taxon>
    </lineage>
</organism>
<evidence type="ECO:0000256" key="5">
    <source>
        <dbReference type="ARBA" id="ARBA00034489"/>
    </source>
</evidence>
<dbReference type="OrthoDB" id="408541at2759"/>
<gene>
    <name evidence="8" type="ORF">BDFB_010860</name>
</gene>
<sequence>MLEETLLDFANIPAEPVDVRSTCSKCERPTSVCWCGSLPQPRLCPRSRIVLLQHPAEEKRCLRTAPMLYFGLREGKCLVYKGKHFPGRHNDLENILKESNTILLYPSPKAVDLKCLLQNNTNISFNLVIIDGTWPQAKSIFASNPILHNVKQVKLVTNTVSNYIIRTQPTEGCLSTLETASEALEMLENDESYRKLLQPLKTLCEFQLQNGAVSHQSKEFLIKNNKYPKLIGKRLNKVLNSAAMFQNEKILN</sequence>
<dbReference type="Proteomes" id="UP000292052">
    <property type="component" value="Unassembled WGS sequence"/>
</dbReference>
<evidence type="ECO:0000256" key="4">
    <source>
        <dbReference type="ARBA" id="ARBA00022694"/>
    </source>
</evidence>
<comment type="caution">
    <text evidence="8">The sequence shown here is derived from an EMBL/GenBank/DDBJ whole genome shotgun (WGS) entry which is preliminary data.</text>
</comment>
<comment type="similarity">
    <text evidence="5">Belongs to the TDD superfamily. DTWD2 family.</text>
</comment>
<evidence type="ECO:0000313" key="8">
    <source>
        <dbReference type="EMBL" id="RZC32850.1"/>
    </source>
</evidence>
<evidence type="ECO:0000256" key="6">
    <source>
        <dbReference type="ARBA" id="ARBA00048718"/>
    </source>
</evidence>
<accession>A0A482VJ93</accession>
<proteinExistence type="inferred from homology"/>
<evidence type="ECO:0000256" key="1">
    <source>
        <dbReference type="ARBA" id="ARBA00012386"/>
    </source>
</evidence>
<dbReference type="AlphaFoldDB" id="A0A482VJ93"/>
<evidence type="ECO:0000256" key="2">
    <source>
        <dbReference type="ARBA" id="ARBA00022679"/>
    </source>
</evidence>
<evidence type="ECO:0000259" key="7">
    <source>
        <dbReference type="SMART" id="SM01144"/>
    </source>
</evidence>
<keyword evidence="2" id="KW-0808">Transferase</keyword>
<feature type="domain" description="DTW" evidence="7">
    <location>
        <begin position="19"/>
        <end position="212"/>
    </location>
</feature>
<dbReference type="InterPro" id="IPR039262">
    <property type="entry name" value="DTWD2/TAPT"/>
</dbReference>
<dbReference type="PANTHER" id="PTHR21392:SF0">
    <property type="entry name" value="TRNA-URIDINE AMINOCARBOXYPROPYLTRANSFERASE 2"/>
    <property type="match status" value="1"/>
</dbReference>